<dbReference type="InterPro" id="IPR022212">
    <property type="entry name" value="DUF3741"/>
</dbReference>
<evidence type="ECO:0000259" key="2">
    <source>
        <dbReference type="Pfam" id="PF12552"/>
    </source>
</evidence>
<keyword evidence="4" id="KW-1185">Reference proteome</keyword>
<dbReference type="InterPro" id="IPR044257">
    <property type="entry name" value="TRM32-like"/>
</dbReference>
<feature type="region of interest" description="Disordered" evidence="1">
    <location>
        <begin position="489"/>
        <end position="509"/>
    </location>
</feature>
<feature type="region of interest" description="Disordered" evidence="1">
    <location>
        <begin position="49"/>
        <end position="68"/>
    </location>
</feature>
<organism evidence="4 5">
    <name type="scientific">Phoenix dactylifera</name>
    <name type="common">Date palm</name>
    <dbReference type="NCBI Taxonomy" id="42345"/>
    <lineage>
        <taxon>Eukaryota</taxon>
        <taxon>Viridiplantae</taxon>
        <taxon>Streptophyta</taxon>
        <taxon>Embryophyta</taxon>
        <taxon>Tracheophyta</taxon>
        <taxon>Spermatophyta</taxon>
        <taxon>Magnoliopsida</taxon>
        <taxon>Liliopsida</taxon>
        <taxon>Arecaceae</taxon>
        <taxon>Coryphoideae</taxon>
        <taxon>Phoeniceae</taxon>
        <taxon>Phoenix</taxon>
    </lineage>
</organism>
<dbReference type="KEGG" id="pda:113460924"/>
<feature type="domain" description="DUF3741" evidence="2">
    <location>
        <begin position="226"/>
        <end position="267"/>
    </location>
</feature>
<dbReference type="InterPro" id="IPR025486">
    <property type="entry name" value="DUF4378"/>
</dbReference>
<proteinExistence type="predicted"/>
<dbReference type="PANTHER" id="PTHR47071:SF9">
    <property type="entry name" value="TRM32-LIKE PROTEIN (DUF3741)"/>
    <property type="match status" value="1"/>
</dbReference>
<evidence type="ECO:0000259" key="3">
    <source>
        <dbReference type="Pfam" id="PF14309"/>
    </source>
</evidence>
<dbReference type="AlphaFoldDB" id="A0A8B8J2D3"/>
<dbReference type="Pfam" id="PF14309">
    <property type="entry name" value="DUF4378"/>
    <property type="match status" value="1"/>
</dbReference>
<feature type="region of interest" description="Disordered" evidence="1">
    <location>
        <begin position="150"/>
        <end position="177"/>
    </location>
</feature>
<reference evidence="4" key="1">
    <citation type="journal article" date="2019" name="Nat. Commun.">
        <title>Genome-wide association mapping of date palm fruit traits.</title>
        <authorList>
            <person name="Hazzouri K.M."/>
            <person name="Gros-Balthazard M."/>
            <person name="Flowers J.M."/>
            <person name="Copetti D."/>
            <person name="Lemansour A."/>
            <person name="Lebrun M."/>
            <person name="Masmoudi K."/>
            <person name="Ferrand S."/>
            <person name="Dhar M.I."/>
            <person name="Fresquez Z.A."/>
            <person name="Rosas U."/>
            <person name="Zhang J."/>
            <person name="Talag J."/>
            <person name="Lee S."/>
            <person name="Kudrna D."/>
            <person name="Powell R.F."/>
            <person name="Leitch I.J."/>
            <person name="Krueger R.R."/>
            <person name="Wing R.A."/>
            <person name="Amiri K.M.A."/>
            <person name="Purugganan M.D."/>
        </authorList>
    </citation>
    <scope>NUCLEOTIDE SEQUENCE [LARGE SCALE GENOMIC DNA]</scope>
    <source>
        <strain evidence="4">cv. Khalas</strain>
    </source>
</reference>
<feature type="domain" description="DUF4378" evidence="3">
    <location>
        <begin position="765"/>
        <end position="924"/>
    </location>
</feature>
<protein>
    <submittedName>
        <fullName evidence="5">Uncharacterized protein LOC113460924</fullName>
    </submittedName>
</protein>
<dbReference type="OrthoDB" id="758104at2759"/>
<reference evidence="5" key="2">
    <citation type="submission" date="2025-08" db="UniProtKB">
        <authorList>
            <consortium name="RefSeq"/>
        </authorList>
    </citation>
    <scope>IDENTIFICATION</scope>
    <source>
        <tissue evidence="5">Young leaves</tissue>
    </source>
</reference>
<dbReference type="GeneID" id="113460924"/>
<sequence length="932" mass="105003">MAKLLQHQQSDLAYQKKCSGCTCGFRQFFDFHQRLRIRKMLTDRNHGDGKSYAGIKTPKSFVPSTGKKHDALKSETNILIGNKGNTAKRRPGKGHMRALFSKKLARRQNQKREPPPVTPQLLRTVSIHHLECDDYVLPDEVTFDNEPSTIEFSSHESDSSAASKHVPLSPGGPDGPTFGKMSECRAMNTANHVDYNLVYELGDHSVEKQGRLIEKINEANESLSKQKHVDANGLGRDAIIQSRDFINLLELFRTDRELFPKLLEDQNFVRENFLWCHHSSSTKKLLTKSSSFPEAGLSGGKAGPSRLNHKWKESEFFVNQEKKSQLGNTPSISSTISKGATASKAGIKVDILKSESATMDGSGVGSSPEVLTSSTYELKSQRDHGTVLNHFKDLKQRTENVVNKNRKENHRISMDGILHRVPYGQKVTEDVMKEKLYRSASAGCDRDNPREKIDVSANRYLHQSIRRSRSLTESLDRYSHLLESISTKESKRLPGSLKSSNEDSGLQHRKTLKTSVRIFSNPEFFKSHSFSEDVHREVFHAESEVSATSFLDSDVAVNIRSFLGPESVGTLERTKQIKESDPTEHNVDINVSGITDGGLEHPLLMNKHDQSEIGKVSYPTEEDVSHIPLHERDIGISRQPKLISEHDHNEIQEISSLTSTPLHEQESGMEMDPTDKQIPISALDSFLEEDPVTPSKCLISEDPELEARSLHFKEQDDSPTPENPLDADVCSRSEIIEPSSGKIQIKDHTNVDAFHIQADKKDEAEFNYVRDVLKRSGFTGEEFLGTWYSPYPQVDPLPLGEVDGLPNELDIATYNRDMSPDHELLFDLINEVLLEIYEASSASIRWFSCFGSQVRPMRVVYDVVREVWANIAWHLSSKRQPNYTIESIMARDFAKNDGWLNLLWDAECVGIGLETLILDNLLDELILEIDGP</sequence>
<name>A0A8B8J2D3_PHODC</name>
<evidence type="ECO:0000313" key="4">
    <source>
        <dbReference type="Proteomes" id="UP000228380"/>
    </source>
</evidence>
<dbReference type="PANTHER" id="PTHR47071">
    <property type="entry name" value="PROTEIN TRM32"/>
    <property type="match status" value="1"/>
</dbReference>
<accession>A0A8B8J2D3</accession>
<evidence type="ECO:0000256" key="1">
    <source>
        <dbReference type="SAM" id="MobiDB-lite"/>
    </source>
</evidence>
<dbReference type="RefSeq" id="XP_026658930.2">
    <property type="nucleotide sequence ID" value="XM_026803129.2"/>
</dbReference>
<dbReference type="Proteomes" id="UP000228380">
    <property type="component" value="Chromosome 3"/>
</dbReference>
<gene>
    <name evidence="5" type="primary">LOC113460924</name>
</gene>
<dbReference type="Pfam" id="PF12552">
    <property type="entry name" value="DUF3741"/>
    <property type="match status" value="1"/>
</dbReference>
<evidence type="ECO:0000313" key="5">
    <source>
        <dbReference type="RefSeq" id="XP_026658930.2"/>
    </source>
</evidence>